<feature type="transmembrane region" description="Helical" evidence="1">
    <location>
        <begin position="383"/>
        <end position="403"/>
    </location>
</feature>
<dbReference type="InterPro" id="IPR032675">
    <property type="entry name" value="LRR_dom_sf"/>
</dbReference>
<feature type="transmembrane region" description="Helical" evidence="1">
    <location>
        <begin position="221"/>
        <end position="247"/>
    </location>
</feature>
<dbReference type="Proteomes" id="UP001259832">
    <property type="component" value="Unassembled WGS sequence"/>
</dbReference>
<protein>
    <submittedName>
        <fullName evidence="2">Uncharacterized protein</fullName>
    </submittedName>
</protein>
<evidence type="ECO:0000313" key="3">
    <source>
        <dbReference type="Proteomes" id="UP001259832"/>
    </source>
</evidence>
<keyword evidence="1" id="KW-0472">Membrane</keyword>
<proteinExistence type="predicted"/>
<gene>
    <name evidence="2" type="ORF">P3T76_007093</name>
</gene>
<feature type="transmembrane region" description="Helical" evidence="1">
    <location>
        <begin position="23"/>
        <end position="47"/>
    </location>
</feature>
<reference evidence="2" key="1">
    <citation type="submission" date="2023-08" db="EMBL/GenBank/DDBJ databases">
        <title>Reference Genome Resource for the Citrus Pathogen Phytophthora citrophthora.</title>
        <authorList>
            <person name="Moller H."/>
            <person name="Coetzee B."/>
            <person name="Rose L.J."/>
            <person name="Van Niekerk J.M."/>
        </authorList>
    </citation>
    <scope>NUCLEOTIDE SEQUENCE</scope>
    <source>
        <strain evidence="2">STE-U-9442</strain>
    </source>
</reference>
<dbReference type="SUPFAM" id="SSF52058">
    <property type="entry name" value="L domain-like"/>
    <property type="match status" value="1"/>
</dbReference>
<comment type="caution">
    <text evidence="2">The sequence shown here is derived from an EMBL/GenBank/DDBJ whole genome shotgun (WGS) entry which is preliminary data.</text>
</comment>
<organism evidence="2 3">
    <name type="scientific">Phytophthora citrophthora</name>
    <dbReference type="NCBI Taxonomy" id="4793"/>
    <lineage>
        <taxon>Eukaryota</taxon>
        <taxon>Sar</taxon>
        <taxon>Stramenopiles</taxon>
        <taxon>Oomycota</taxon>
        <taxon>Peronosporomycetes</taxon>
        <taxon>Peronosporales</taxon>
        <taxon>Peronosporaceae</taxon>
        <taxon>Phytophthora</taxon>
    </lineage>
</organism>
<dbReference type="Gene3D" id="3.80.10.10">
    <property type="entry name" value="Ribonuclease Inhibitor"/>
    <property type="match status" value="1"/>
</dbReference>
<keyword evidence="1" id="KW-0812">Transmembrane</keyword>
<dbReference type="AlphaFoldDB" id="A0AAD9LMX0"/>
<evidence type="ECO:0000256" key="1">
    <source>
        <dbReference type="SAM" id="Phobius"/>
    </source>
</evidence>
<evidence type="ECO:0000313" key="2">
    <source>
        <dbReference type="EMBL" id="KAK1941227.1"/>
    </source>
</evidence>
<dbReference type="EMBL" id="JASMQC010000012">
    <property type="protein sequence ID" value="KAK1941227.1"/>
    <property type="molecule type" value="Genomic_DNA"/>
</dbReference>
<keyword evidence="1" id="KW-1133">Transmembrane helix</keyword>
<feature type="transmembrane region" description="Helical" evidence="1">
    <location>
        <begin position="191"/>
        <end position="209"/>
    </location>
</feature>
<name>A0AAD9LMX0_9STRA</name>
<keyword evidence="3" id="KW-1185">Reference proteome</keyword>
<sequence>MGLPIGSVSSAEYVKLSVYSYSFWWLAILAVHSLSCAYNACFAKFYWDFDATFLSYSLENYSIGMPRENFLTIAYVHVILALVHGLYVLHMVVKLIQRCLVSLSQFTRFGSKMTEQHPTSMLNVNEERTGSIVTRSFTRVYMKLAHRRGFFGVNSEYFHSILIIREILETVLQTVQAVRMSKYLPHPRLNTFYVALLVVNCWSSVLLYSRLFSSGEAYRRFALVVCDCALDLMSTVGVTAMIVIGYADTYNIELAGFDYELLMDDNWIAQMLNEAQMILVASWADMAMRVIFSLGLIITTASMQELLQIAPKNRQLKPVGLSDRLAMISPRVVPLVPYKTRKMANPLGLHGKKAALNVQAQKGNKTVTEGLTRFPVGQNLFRGVHLLFGLWGFAVILLHIQAITRSPLLECLPKVYPMAGALPSCFVVHFNCYDLGISGNLEEVAKEWRKFDRRTTVKLYILHCPSFVMPETFQDFIKLQEIEVYNSTIDDWGSDSAMTNTHHPRLVTVSVVRTMMTDNTLPLGFQPTDFPANLFEIFFCETNLQHIPDDIDFKWHVGTSVYVENSQLNAVPLALIRLQPYYVVLGGNPITEVPPNLFEISGLLYLVLSRTNISMLPRIIPYPTNSAPFVDIRDTAVSFFWSWMDPLVKSMLELSPMILASGSTYCNELDRIMNGTSYNFSAPFQADLSILLMNSSEENWEFLHQAVDCSPPDYSTTFRLWESDKKYSME</sequence>
<accession>A0AAD9LMX0</accession>
<feature type="transmembrane region" description="Helical" evidence="1">
    <location>
        <begin position="68"/>
        <end position="87"/>
    </location>
</feature>